<dbReference type="GO" id="GO:0008373">
    <property type="term" value="F:sialyltransferase activity"/>
    <property type="evidence" value="ECO:0007669"/>
    <property type="project" value="InterPro"/>
</dbReference>
<accession>A0A506U5C8</accession>
<proteinExistence type="predicted"/>
<evidence type="ECO:0000256" key="3">
    <source>
        <dbReference type="ARBA" id="ARBA00022676"/>
    </source>
</evidence>
<evidence type="ECO:0000256" key="6">
    <source>
        <dbReference type="ARBA" id="ARBA00022989"/>
    </source>
</evidence>
<evidence type="ECO:0000256" key="2">
    <source>
        <dbReference type="ARBA" id="ARBA00004308"/>
    </source>
</evidence>
<keyword evidence="4" id="KW-0808">Transferase</keyword>
<dbReference type="GO" id="GO:0016020">
    <property type="term" value="C:membrane"/>
    <property type="evidence" value="ECO:0007669"/>
    <property type="project" value="UniProtKB-SubCell"/>
</dbReference>
<gene>
    <name evidence="9" type="ORF">FJU11_09900</name>
</gene>
<keyword evidence="5" id="KW-0812">Transmembrane</keyword>
<dbReference type="Gene3D" id="3.90.1480.20">
    <property type="entry name" value="Glycosyl transferase family 29"/>
    <property type="match status" value="1"/>
</dbReference>
<organism evidence="9 10">
    <name type="scientific">Pararhizobium mangrovi</name>
    <dbReference type="NCBI Taxonomy" id="2590452"/>
    <lineage>
        <taxon>Bacteria</taxon>
        <taxon>Pseudomonadati</taxon>
        <taxon>Pseudomonadota</taxon>
        <taxon>Alphaproteobacteria</taxon>
        <taxon>Hyphomicrobiales</taxon>
        <taxon>Rhizobiaceae</taxon>
        <taxon>Rhizobium/Agrobacterium group</taxon>
        <taxon>Pararhizobium</taxon>
    </lineage>
</organism>
<dbReference type="EMBL" id="VHLH01000016">
    <property type="protein sequence ID" value="TPW28165.1"/>
    <property type="molecule type" value="Genomic_DNA"/>
</dbReference>
<protein>
    <submittedName>
        <fullName evidence="9">Uncharacterized protein</fullName>
    </submittedName>
</protein>
<dbReference type="Proteomes" id="UP000320314">
    <property type="component" value="Unassembled WGS sequence"/>
</dbReference>
<comment type="caution">
    <text evidence="9">The sequence shown here is derived from an EMBL/GenBank/DDBJ whole genome shotgun (WGS) entry which is preliminary data.</text>
</comment>
<evidence type="ECO:0000256" key="1">
    <source>
        <dbReference type="ARBA" id="ARBA00004167"/>
    </source>
</evidence>
<evidence type="ECO:0000256" key="5">
    <source>
        <dbReference type="ARBA" id="ARBA00022692"/>
    </source>
</evidence>
<evidence type="ECO:0000256" key="8">
    <source>
        <dbReference type="ARBA" id="ARBA00023180"/>
    </source>
</evidence>
<dbReference type="RefSeq" id="WP_141166890.1">
    <property type="nucleotide sequence ID" value="NZ_VHLH01000016.1"/>
</dbReference>
<keyword evidence="8" id="KW-0325">Glycoprotein</keyword>
<evidence type="ECO:0000256" key="4">
    <source>
        <dbReference type="ARBA" id="ARBA00022679"/>
    </source>
</evidence>
<dbReference type="GO" id="GO:0012505">
    <property type="term" value="C:endomembrane system"/>
    <property type="evidence" value="ECO:0007669"/>
    <property type="project" value="UniProtKB-SubCell"/>
</dbReference>
<dbReference type="OrthoDB" id="7905774at2"/>
<sequence>MARVSNVTNDAPQDGICLVGNAPTTGNEAARIDAMKRVVRFNNAHGFGDVNGSRVTDLFLVNCGGQMREWLDDPAFATRKPMRETRRILLPIHPDKDERIAPPLSAAERADPDGANHADEARMRFSAAGKEVIVVDEAVFLAACAVIGHPRIERAMPAPSTGLIALIWALSTFDEPIDVFGFGFDGWQGHRWAMERAFFHAKENEGRVRIHPPVSPV</sequence>
<keyword evidence="10" id="KW-1185">Reference proteome</keyword>
<comment type="subcellular location">
    <subcellularLocation>
        <location evidence="2">Endomembrane system</location>
    </subcellularLocation>
    <subcellularLocation>
        <location evidence="1">Membrane</location>
        <topology evidence="1">Single-pass membrane protein</topology>
    </subcellularLocation>
</comment>
<dbReference type="AlphaFoldDB" id="A0A506U5C8"/>
<reference evidence="9 10" key="1">
    <citation type="submission" date="2019-06" db="EMBL/GenBank/DDBJ databases">
        <authorList>
            <person name="Li M."/>
        </authorList>
    </citation>
    <scope>NUCLEOTIDE SEQUENCE [LARGE SCALE GENOMIC DNA]</scope>
    <source>
        <strain evidence="9 10">BGMRC6574</strain>
    </source>
</reference>
<dbReference type="Pfam" id="PF00777">
    <property type="entry name" value="Glyco_transf_29"/>
    <property type="match status" value="1"/>
</dbReference>
<evidence type="ECO:0000256" key="7">
    <source>
        <dbReference type="ARBA" id="ARBA00023136"/>
    </source>
</evidence>
<evidence type="ECO:0000313" key="10">
    <source>
        <dbReference type="Proteomes" id="UP000320314"/>
    </source>
</evidence>
<evidence type="ECO:0000313" key="9">
    <source>
        <dbReference type="EMBL" id="TPW28165.1"/>
    </source>
</evidence>
<name>A0A506U5C8_9HYPH</name>
<dbReference type="InterPro" id="IPR001675">
    <property type="entry name" value="Glyco_trans_29"/>
</dbReference>
<keyword evidence="6" id="KW-1133">Transmembrane helix</keyword>
<dbReference type="InterPro" id="IPR038578">
    <property type="entry name" value="GT29-like_sf"/>
</dbReference>
<keyword evidence="7" id="KW-0472">Membrane</keyword>
<keyword evidence="3" id="KW-0328">Glycosyltransferase</keyword>